<dbReference type="KEGG" id="vab:WPS_03620"/>
<feature type="region of interest" description="Disordered" evidence="1">
    <location>
        <begin position="22"/>
        <end position="67"/>
    </location>
</feature>
<evidence type="ECO:0000256" key="1">
    <source>
        <dbReference type="SAM" id="MobiDB-lite"/>
    </source>
</evidence>
<accession>A0AAN1XSR4</accession>
<protein>
    <submittedName>
        <fullName evidence="2">Uncharacterized protein</fullName>
    </submittedName>
</protein>
<proteinExistence type="predicted"/>
<dbReference type="Proteomes" id="UP001317532">
    <property type="component" value="Chromosome"/>
</dbReference>
<keyword evidence="3" id="KW-1185">Reference proteome</keyword>
<name>A0AAN1XSR4_UNVUL</name>
<evidence type="ECO:0000313" key="2">
    <source>
        <dbReference type="EMBL" id="BDE05086.1"/>
    </source>
</evidence>
<gene>
    <name evidence="2" type="ORF">WPS_03620</name>
</gene>
<evidence type="ECO:0000313" key="3">
    <source>
        <dbReference type="Proteomes" id="UP001317532"/>
    </source>
</evidence>
<dbReference type="AlphaFoldDB" id="A0AAN1XSR4"/>
<sequence>MRRGDDEDAAGKIAAADRVVHEPVERGGGVGRKACGDGERSVGARGGSAGDERAGENGGEETVHAPV</sequence>
<reference evidence="2 3" key="1">
    <citation type="journal article" date="2022" name="ISME Commun">
        <title>Vulcanimicrobium alpinus gen. nov. sp. nov., the first cultivated representative of the candidate phylum 'Eremiobacterota', is a metabolically versatile aerobic anoxygenic phototroph.</title>
        <authorList>
            <person name="Yabe S."/>
            <person name="Muto K."/>
            <person name="Abe K."/>
            <person name="Yokota A."/>
            <person name="Staudigel H."/>
            <person name="Tebo B.M."/>
        </authorList>
    </citation>
    <scope>NUCLEOTIDE SEQUENCE [LARGE SCALE GENOMIC DNA]</scope>
    <source>
        <strain evidence="2 3">WC8-2</strain>
    </source>
</reference>
<organism evidence="2 3">
    <name type="scientific">Vulcanimicrobium alpinum</name>
    <dbReference type="NCBI Taxonomy" id="3016050"/>
    <lineage>
        <taxon>Bacteria</taxon>
        <taxon>Bacillati</taxon>
        <taxon>Vulcanimicrobiota</taxon>
        <taxon>Vulcanimicrobiia</taxon>
        <taxon>Vulcanimicrobiales</taxon>
        <taxon>Vulcanimicrobiaceae</taxon>
        <taxon>Vulcanimicrobium</taxon>
    </lineage>
</organism>
<dbReference type="EMBL" id="AP025523">
    <property type="protein sequence ID" value="BDE05086.1"/>
    <property type="molecule type" value="Genomic_DNA"/>
</dbReference>